<dbReference type="AlphaFoldDB" id="A0A3F3QKE0"/>
<dbReference type="Proteomes" id="UP000253729">
    <property type="component" value="Unassembled WGS sequence"/>
</dbReference>
<keyword evidence="1" id="KW-0812">Transmembrane</keyword>
<proteinExistence type="predicted"/>
<keyword evidence="3" id="KW-1185">Reference proteome</keyword>
<evidence type="ECO:0000313" key="3">
    <source>
        <dbReference type="Proteomes" id="UP000253729"/>
    </source>
</evidence>
<keyword evidence="1" id="KW-1133">Transmembrane helix</keyword>
<accession>A0A3F3QKE0</accession>
<organism evidence="2 3">
    <name type="scientific">Aspergillus welwitschiae</name>
    <dbReference type="NCBI Taxonomy" id="1341132"/>
    <lineage>
        <taxon>Eukaryota</taxon>
        <taxon>Fungi</taxon>
        <taxon>Dikarya</taxon>
        <taxon>Ascomycota</taxon>
        <taxon>Pezizomycotina</taxon>
        <taxon>Eurotiomycetes</taxon>
        <taxon>Eurotiomycetidae</taxon>
        <taxon>Eurotiales</taxon>
        <taxon>Aspergillaceae</taxon>
        <taxon>Aspergillus</taxon>
        <taxon>Aspergillus subgen. Circumdati</taxon>
    </lineage>
</organism>
<gene>
    <name evidence="2" type="ORF">BDQ94DRAFT_133537</name>
</gene>
<dbReference type="RefSeq" id="XP_026632740.1">
    <property type="nucleotide sequence ID" value="XM_026764302.1"/>
</dbReference>
<evidence type="ECO:0000256" key="1">
    <source>
        <dbReference type="SAM" id="Phobius"/>
    </source>
</evidence>
<sequence length="63" mass="6968">MGASSTQLCPFKLPLLAGPHSLPNFIFRLYAVFAAYSAWYYCRYYLVSNVVNARIGFGVGAIT</sequence>
<dbReference type="EMBL" id="KZ852032">
    <property type="protein sequence ID" value="RDH39718.1"/>
    <property type="molecule type" value="Genomic_DNA"/>
</dbReference>
<dbReference type="GeneID" id="38132658"/>
<feature type="transmembrane region" description="Helical" evidence="1">
    <location>
        <begin position="25"/>
        <end position="42"/>
    </location>
</feature>
<protein>
    <submittedName>
        <fullName evidence="2">Uncharacterized protein</fullName>
    </submittedName>
</protein>
<keyword evidence="1" id="KW-0472">Membrane</keyword>
<evidence type="ECO:0000313" key="2">
    <source>
        <dbReference type="EMBL" id="RDH39718.1"/>
    </source>
</evidence>
<name>A0A3F3QKE0_9EURO</name>
<reference evidence="2 3" key="1">
    <citation type="submission" date="2018-07" db="EMBL/GenBank/DDBJ databases">
        <title>The genomes of Aspergillus section Nigri reveals drivers in fungal speciation.</title>
        <authorList>
            <consortium name="DOE Joint Genome Institute"/>
            <person name="Vesth T.C."/>
            <person name="Nybo J."/>
            <person name="Theobald S."/>
            <person name="Brandl J."/>
            <person name="Frisvad J.C."/>
            <person name="Nielsen K.F."/>
            <person name="Lyhne E.K."/>
            <person name="Kogle M.E."/>
            <person name="Kuo A."/>
            <person name="Riley R."/>
            <person name="Clum A."/>
            <person name="Nolan M."/>
            <person name="Lipzen A."/>
            <person name="Salamov A."/>
            <person name="Henrissat B."/>
            <person name="Wiebenga A."/>
            <person name="De vries R.P."/>
            <person name="Grigoriev I.V."/>
            <person name="Mortensen U.H."/>
            <person name="Andersen M.R."/>
            <person name="Baker S.E."/>
        </authorList>
    </citation>
    <scope>NUCLEOTIDE SEQUENCE [LARGE SCALE GENOMIC DNA]</scope>
    <source>
        <strain evidence="2 3">CBS 139.54b</strain>
    </source>
</reference>